<dbReference type="Proteomes" id="UP000254518">
    <property type="component" value="Unassembled WGS sequence"/>
</dbReference>
<organism evidence="2 4">
    <name type="scientific">Flavobacterium glaciei</name>
    <dbReference type="NCBI Taxonomy" id="386300"/>
    <lineage>
        <taxon>Bacteria</taxon>
        <taxon>Pseudomonadati</taxon>
        <taxon>Bacteroidota</taxon>
        <taxon>Flavobacteriia</taxon>
        <taxon>Flavobacteriales</taxon>
        <taxon>Flavobacteriaceae</taxon>
        <taxon>Flavobacterium</taxon>
    </lineage>
</organism>
<sequence length="180" mass="20575">MQGVYILVSKHYMKNYIVTLSIIIFGLISCQNKSVDKKNESSKLEIKTPEIIQKTSNPIFSQNDFELVYEYSNGEDNQLLGINIIDQKNLKFHLVTETLPCDTEYWGIAENKYGNLASEVDEDENGTSYGANEYVINKVEYTIAIRVAIDSSKVIIKYNQKDGLETDCLPITEEIMKRIK</sequence>
<dbReference type="Proteomes" id="UP000321392">
    <property type="component" value="Unassembled WGS sequence"/>
</dbReference>
<evidence type="ECO:0000313" key="1">
    <source>
        <dbReference type="EMBL" id="RDI56263.1"/>
    </source>
</evidence>
<proteinExistence type="predicted"/>
<evidence type="ECO:0000313" key="3">
    <source>
        <dbReference type="Proteomes" id="UP000254518"/>
    </source>
</evidence>
<reference evidence="1 3" key="2">
    <citation type="submission" date="2018-07" db="EMBL/GenBank/DDBJ databases">
        <title>Genomic Encyclopedia of Type Strains, Phase IV (KMG-IV): sequencing the most valuable type-strain genomes for metagenomic binning, comparative biology and taxonomic classification.</title>
        <authorList>
            <person name="Goeker M."/>
        </authorList>
    </citation>
    <scope>NUCLEOTIDE SEQUENCE [LARGE SCALE GENOMIC DNA]</scope>
    <source>
        <strain evidence="1 3">DSM 19728</strain>
    </source>
</reference>
<protein>
    <submittedName>
        <fullName evidence="2">Uncharacterized protein</fullName>
    </submittedName>
</protein>
<evidence type="ECO:0000313" key="2">
    <source>
        <dbReference type="EMBL" id="TWI48173.1"/>
    </source>
</evidence>
<keyword evidence="3" id="KW-1185">Reference proteome</keyword>
<comment type="caution">
    <text evidence="2">The sequence shown here is derived from an EMBL/GenBank/DDBJ whole genome shotgun (WGS) entry which is preliminary data.</text>
</comment>
<dbReference type="EMBL" id="VLKX01000005">
    <property type="protein sequence ID" value="TWI48173.1"/>
    <property type="molecule type" value="Genomic_DNA"/>
</dbReference>
<reference evidence="2" key="3">
    <citation type="submission" date="2019-07" db="EMBL/GenBank/DDBJ databases">
        <authorList>
            <person name="Whitman W."/>
            <person name="Huntemann M."/>
            <person name="Clum A."/>
            <person name="Pillay M."/>
            <person name="Palaniappan K."/>
            <person name="Varghese N."/>
            <person name="Mikhailova N."/>
            <person name="Stamatis D."/>
            <person name="Reddy T."/>
            <person name="Daum C."/>
            <person name="Shapiro N."/>
            <person name="Ivanova N."/>
            <person name="Kyrpides N."/>
            <person name="Woyke T."/>
        </authorList>
    </citation>
    <scope>NUCLEOTIDE SEQUENCE</scope>
    <source>
        <strain evidence="2">CGMCC 1.5380</strain>
    </source>
</reference>
<gene>
    <name evidence="1" type="ORF">DFR66_105132</name>
    <name evidence="2" type="ORF">IQ02_01332</name>
</gene>
<dbReference type="AlphaFoldDB" id="A0A562PUY3"/>
<reference evidence="2 4" key="1">
    <citation type="journal article" date="2015" name="Stand. Genomic Sci.">
        <title>Genomic Encyclopedia of Bacterial and Archaeal Type Strains, Phase III: the genomes of soil and plant-associated and newly described type strains.</title>
        <authorList>
            <person name="Whitman W.B."/>
            <person name="Woyke T."/>
            <person name="Klenk H.P."/>
            <person name="Zhou Y."/>
            <person name="Lilburn T.G."/>
            <person name="Beck B.J."/>
            <person name="De Vos P."/>
            <person name="Vandamme P."/>
            <person name="Eisen J.A."/>
            <person name="Garrity G."/>
            <person name="Hugenholtz P."/>
            <person name="Kyrpides N.C."/>
        </authorList>
    </citation>
    <scope>NUCLEOTIDE SEQUENCE [LARGE SCALE GENOMIC DNA]</scope>
    <source>
        <strain evidence="2 4">CGMCC 1.5380</strain>
    </source>
</reference>
<accession>A0A562PUY3</accession>
<dbReference type="EMBL" id="QQBA01000005">
    <property type="protein sequence ID" value="RDI56263.1"/>
    <property type="molecule type" value="Genomic_DNA"/>
</dbReference>
<name>A0A562PUY3_9FLAO</name>
<evidence type="ECO:0000313" key="4">
    <source>
        <dbReference type="Proteomes" id="UP000321392"/>
    </source>
</evidence>